<dbReference type="EMBL" id="JAHXPT010000002">
    <property type="protein sequence ID" value="MBW6409263.1"/>
    <property type="molecule type" value="Genomic_DNA"/>
</dbReference>
<evidence type="ECO:0000313" key="2">
    <source>
        <dbReference type="Proteomes" id="UP001519921"/>
    </source>
</evidence>
<proteinExistence type="predicted"/>
<organism evidence="1 2">
    <name type="scientific">Clostridium weizhouense</name>
    <dbReference type="NCBI Taxonomy" id="2859781"/>
    <lineage>
        <taxon>Bacteria</taxon>
        <taxon>Bacillati</taxon>
        <taxon>Bacillota</taxon>
        <taxon>Clostridia</taxon>
        <taxon>Eubacteriales</taxon>
        <taxon>Clostridiaceae</taxon>
        <taxon>Clostridium</taxon>
    </lineage>
</organism>
<accession>A0ABS7AKT9</accession>
<reference evidence="1 2" key="1">
    <citation type="submission" date="2021-07" db="EMBL/GenBank/DDBJ databases">
        <title>Clostridium weizhouense sp. nov., an anaerobic bacterium isolated from activated sludge of Petroleum wastewater.</title>
        <authorList>
            <person name="Li Q."/>
        </authorList>
    </citation>
    <scope>NUCLEOTIDE SEQUENCE [LARGE SCALE GENOMIC DNA]</scope>
    <source>
        <strain evidence="1 2">YB-6</strain>
    </source>
</reference>
<gene>
    <name evidence="1" type="ORF">KYD98_04100</name>
</gene>
<comment type="caution">
    <text evidence="1">The sequence shown here is derived from an EMBL/GenBank/DDBJ whole genome shotgun (WGS) entry which is preliminary data.</text>
</comment>
<keyword evidence="2" id="KW-1185">Reference proteome</keyword>
<protein>
    <submittedName>
        <fullName evidence="1">Uncharacterized protein</fullName>
    </submittedName>
</protein>
<dbReference type="RefSeq" id="WP_219778311.1">
    <property type="nucleotide sequence ID" value="NZ_JAHXPT010000002.1"/>
</dbReference>
<name>A0ABS7AKT9_9CLOT</name>
<sequence>MGWEKNLNSFVFVPSKKILPEFDNYKINSTVCDLNYSLYFPLDDITNISYDISLSYLGTSIISSNNNNDFKLHNEYLKNVKILVSIRIEYKNNLEIKFFNLTYVFGDFLICCNKDSTINISPELICLWKSSDNKINLTFIYVLIENSS</sequence>
<evidence type="ECO:0000313" key="1">
    <source>
        <dbReference type="EMBL" id="MBW6409263.1"/>
    </source>
</evidence>
<dbReference type="Proteomes" id="UP001519921">
    <property type="component" value="Unassembled WGS sequence"/>
</dbReference>